<feature type="transmembrane region" description="Helical" evidence="1">
    <location>
        <begin position="190"/>
        <end position="210"/>
    </location>
</feature>
<accession>A0A1Z4JJC8</accession>
<feature type="transmembrane region" description="Helical" evidence="1">
    <location>
        <begin position="222"/>
        <end position="242"/>
    </location>
</feature>
<evidence type="ECO:0000313" key="3">
    <source>
        <dbReference type="EMBL" id="BAY56836.1"/>
    </source>
</evidence>
<dbReference type="EMBL" id="AP018203">
    <property type="protein sequence ID" value="BAY56836.1"/>
    <property type="molecule type" value="Genomic_DNA"/>
</dbReference>
<dbReference type="AlphaFoldDB" id="A0A1Z4JJC8"/>
<reference evidence="3 4" key="1">
    <citation type="submission" date="2017-06" db="EMBL/GenBank/DDBJ databases">
        <title>Genome sequencing of cyanobaciteial culture collection at National Institute for Environmental Studies (NIES).</title>
        <authorList>
            <person name="Hirose Y."/>
            <person name="Shimura Y."/>
            <person name="Fujisawa T."/>
            <person name="Nakamura Y."/>
            <person name="Kawachi M."/>
        </authorList>
    </citation>
    <scope>NUCLEOTIDE SEQUENCE [LARGE SCALE GENOMIC DNA]</scope>
    <source>
        <strain evidence="3 4">NIES-2135</strain>
    </source>
</reference>
<organism evidence="3 4">
    <name type="scientific">Leptolyngbya boryana NIES-2135</name>
    <dbReference type="NCBI Taxonomy" id="1973484"/>
    <lineage>
        <taxon>Bacteria</taxon>
        <taxon>Bacillati</taxon>
        <taxon>Cyanobacteriota</taxon>
        <taxon>Cyanophyceae</taxon>
        <taxon>Leptolyngbyales</taxon>
        <taxon>Leptolyngbyaceae</taxon>
        <taxon>Leptolyngbya group</taxon>
        <taxon>Leptolyngbya</taxon>
    </lineage>
</organism>
<dbReference type="InterPro" id="IPR057169">
    <property type="entry name" value="DUF7847"/>
</dbReference>
<keyword evidence="1" id="KW-0812">Transmembrane</keyword>
<sequence>MSNLSPSNPIQPLSVGDVISAGVRLYRSNLKRYLILVLRTYLWIFVPVYGWAKSAEITGRISRLAYQELINQPETLTEAQQNTEPKVWNFLGAGLLMGLIVIGIYMAFLIAFFILIVITAALTAVNPPLGIVGGLLMVVAFIFGLFTFIRIMSRVFIYDAALAIEDNLDASSCIGRSWNLTKGSVGRIQWIFFVTFILTLIVNVPSQFVGAAFPVGEDTDPAIAVTATLLFFAISLIGSAFITPLWQTIKAVVYYDLRARREGFGLELRDRG</sequence>
<name>A0A1Z4JJC8_LEPBY</name>
<evidence type="ECO:0000259" key="2">
    <source>
        <dbReference type="Pfam" id="PF25231"/>
    </source>
</evidence>
<evidence type="ECO:0000313" key="4">
    <source>
        <dbReference type="Proteomes" id="UP000217895"/>
    </source>
</evidence>
<proteinExistence type="predicted"/>
<feature type="domain" description="DUF7847" evidence="2">
    <location>
        <begin position="91"/>
        <end position="256"/>
    </location>
</feature>
<keyword evidence="1" id="KW-1133">Transmembrane helix</keyword>
<gene>
    <name evidence="3" type="ORF">NIES2135_36760</name>
</gene>
<feature type="transmembrane region" description="Helical" evidence="1">
    <location>
        <begin position="129"/>
        <end position="149"/>
    </location>
</feature>
<evidence type="ECO:0000256" key="1">
    <source>
        <dbReference type="SAM" id="Phobius"/>
    </source>
</evidence>
<keyword evidence="4" id="KW-1185">Reference proteome</keyword>
<dbReference type="Proteomes" id="UP000217895">
    <property type="component" value="Chromosome"/>
</dbReference>
<protein>
    <recommendedName>
        <fullName evidence="2">DUF7847 domain-containing protein</fullName>
    </recommendedName>
</protein>
<feature type="transmembrane region" description="Helical" evidence="1">
    <location>
        <begin position="90"/>
        <end position="123"/>
    </location>
</feature>
<dbReference type="Pfam" id="PF25231">
    <property type="entry name" value="DUF7847"/>
    <property type="match status" value="1"/>
</dbReference>
<feature type="transmembrane region" description="Helical" evidence="1">
    <location>
        <begin position="33"/>
        <end position="52"/>
    </location>
</feature>
<keyword evidence="1" id="KW-0472">Membrane</keyword>